<evidence type="ECO:0000259" key="1">
    <source>
        <dbReference type="Pfam" id="PF01323"/>
    </source>
</evidence>
<dbReference type="PANTHER" id="PTHR13887:SF33">
    <property type="entry name" value="ISOMERASE"/>
    <property type="match status" value="1"/>
</dbReference>
<evidence type="ECO:0000313" key="2">
    <source>
        <dbReference type="EMBL" id="TWH80441.1"/>
    </source>
</evidence>
<dbReference type="SUPFAM" id="SSF52833">
    <property type="entry name" value="Thioredoxin-like"/>
    <property type="match status" value="1"/>
</dbReference>
<dbReference type="Proteomes" id="UP000315343">
    <property type="component" value="Unassembled WGS sequence"/>
</dbReference>
<dbReference type="AlphaFoldDB" id="A0A562JB72"/>
<proteinExistence type="predicted"/>
<name>A0A562JB72_9FIRM</name>
<dbReference type="InterPro" id="IPR036249">
    <property type="entry name" value="Thioredoxin-like_sf"/>
</dbReference>
<dbReference type="PANTHER" id="PTHR13887">
    <property type="entry name" value="GLUTATHIONE S-TRANSFERASE KAPPA"/>
    <property type="match status" value="1"/>
</dbReference>
<keyword evidence="3" id="KW-1185">Reference proteome</keyword>
<feature type="domain" description="DSBA-like thioredoxin" evidence="1">
    <location>
        <begin position="3"/>
        <end position="134"/>
    </location>
</feature>
<sequence>MEDMFKNINNMSNKYGVKFSGVDLISNTHLALLASEYAKEKGKFHEFHDKLFYSYFTQGKNIGDVGLLKSIAESIGLNKDEMMKRLEDGSYESNLAEAKKSATHYEVNSTPTFIINDKYAIVGAQSIESFKNVLNK</sequence>
<dbReference type="InterPro" id="IPR001853">
    <property type="entry name" value="DSBA-like_thioredoxin_dom"/>
</dbReference>
<dbReference type="Gene3D" id="3.40.30.10">
    <property type="entry name" value="Glutaredoxin"/>
    <property type="match status" value="1"/>
</dbReference>
<dbReference type="Pfam" id="PF01323">
    <property type="entry name" value="DSBA"/>
    <property type="match status" value="1"/>
</dbReference>
<gene>
    <name evidence="2" type="ORF">LY60_01703</name>
</gene>
<reference evidence="2 3" key="1">
    <citation type="submission" date="2019-07" db="EMBL/GenBank/DDBJ databases">
        <title>Genomic Encyclopedia of Type Strains, Phase I: the one thousand microbial genomes (KMG-I) project.</title>
        <authorList>
            <person name="Kyrpides N."/>
        </authorList>
    </citation>
    <scope>NUCLEOTIDE SEQUENCE [LARGE SCALE GENOMIC DNA]</scope>
    <source>
        <strain evidence="2 3">DSM 13558</strain>
    </source>
</reference>
<protein>
    <submittedName>
        <fullName evidence="2">DSBA-like thioredoxin domain-containing protein</fullName>
    </submittedName>
</protein>
<comment type="caution">
    <text evidence="2">The sequence shown here is derived from an EMBL/GenBank/DDBJ whole genome shotgun (WGS) entry which is preliminary data.</text>
</comment>
<organism evidence="2 3">
    <name type="scientific">Sedimentibacter saalensis</name>
    <dbReference type="NCBI Taxonomy" id="130788"/>
    <lineage>
        <taxon>Bacteria</taxon>
        <taxon>Bacillati</taxon>
        <taxon>Bacillota</taxon>
        <taxon>Tissierellia</taxon>
        <taxon>Sedimentibacter</taxon>
    </lineage>
</organism>
<dbReference type="EMBL" id="VLKH01000004">
    <property type="protein sequence ID" value="TWH80441.1"/>
    <property type="molecule type" value="Genomic_DNA"/>
</dbReference>
<accession>A0A562JB72</accession>
<evidence type="ECO:0000313" key="3">
    <source>
        <dbReference type="Proteomes" id="UP000315343"/>
    </source>
</evidence>
<dbReference type="GO" id="GO:0016491">
    <property type="term" value="F:oxidoreductase activity"/>
    <property type="evidence" value="ECO:0007669"/>
    <property type="project" value="InterPro"/>
</dbReference>